<gene>
    <name evidence="2" type="ORF">QYM36_018215</name>
</gene>
<reference evidence="2" key="1">
    <citation type="submission" date="2023-07" db="EMBL/GenBank/DDBJ databases">
        <title>Chromosome-level genome assembly of Artemia franciscana.</title>
        <authorList>
            <person name="Jo E."/>
        </authorList>
    </citation>
    <scope>NUCLEOTIDE SEQUENCE</scope>
    <source>
        <tissue evidence="2">Whole body</tissue>
    </source>
</reference>
<dbReference type="GO" id="GO:0005737">
    <property type="term" value="C:cytoplasm"/>
    <property type="evidence" value="ECO:0007669"/>
    <property type="project" value="TreeGrafter"/>
</dbReference>
<sequence>MKADGKLCIGTHDGNFHCDEVLAISMLKNLPEYADAKIIRSRNMAILDTCDIVVDVGAIYDPSRHRYDHHQKSFTETMSSLNPDFRWTTRLSSAGLVYYHFGKRILSQILNCQEEPKMTHLYKKVYENFVEEIDAIDNGIATHDGPSRYRITTTLSSRVGGLNPNWLESGKVSIEERFEKALQLVGSEFMNKVSYFAEVWYPAKINVENAVNNRFNVDPSGAIIEFPSGGVPWKEHLFTIEEEKGIENTIQFAVFPDDNGGWRVCGVPVAVGSFELRTPLRAEWRGIRDQELSNLLGIEGAIFVHANGFIGGHKTREGALVMAKLSLNKS</sequence>
<proteinExistence type="inferred from homology"/>
<comment type="caution">
    <text evidence="2">The sequence shown here is derived from an EMBL/GenBank/DDBJ whole genome shotgun (WGS) entry which is preliminary data.</text>
</comment>
<name>A0AA88HA19_ARTSF</name>
<dbReference type="Pfam" id="PF03690">
    <property type="entry name" value="MYG1_exonuc"/>
    <property type="match status" value="1"/>
</dbReference>
<dbReference type="GO" id="GO:0005634">
    <property type="term" value="C:nucleus"/>
    <property type="evidence" value="ECO:0007669"/>
    <property type="project" value="TreeGrafter"/>
</dbReference>
<dbReference type="InterPro" id="IPR003226">
    <property type="entry name" value="MYG1_exonuclease"/>
</dbReference>
<accession>A0AA88HA19</accession>
<evidence type="ECO:0000313" key="3">
    <source>
        <dbReference type="Proteomes" id="UP001187531"/>
    </source>
</evidence>
<dbReference type="AlphaFoldDB" id="A0AA88HA19"/>
<dbReference type="PANTHER" id="PTHR11215">
    <property type="entry name" value="METAL DEPENDENT HYDROLASE - RELATED"/>
    <property type="match status" value="1"/>
</dbReference>
<dbReference type="Proteomes" id="UP001187531">
    <property type="component" value="Unassembled WGS sequence"/>
</dbReference>
<dbReference type="PANTHER" id="PTHR11215:SF1">
    <property type="entry name" value="MYG1 EXONUCLEASE"/>
    <property type="match status" value="1"/>
</dbReference>
<dbReference type="EMBL" id="JAVRJZ010000107">
    <property type="protein sequence ID" value="KAK2703300.1"/>
    <property type="molecule type" value="Genomic_DNA"/>
</dbReference>
<protein>
    <submittedName>
        <fullName evidence="2">Uncharacterized protein</fullName>
    </submittedName>
</protein>
<evidence type="ECO:0000256" key="1">
    <source>
        <dbReference type="ARBA" id="ARBA00010105"/>
    </source>
</evidence>
<dbReference type="EMBL" id="JAVRJZ010000107">
    <property type="protein sequence ID" value="KAK2703299.1"/>
    <property type="molecule type" value="Genomic_DNA"/>
</dbReference>
<comment type="similarity">
    <text evidence="1">Belongs to the MYG1 family.</text>
</comment>
<evidence type="ECO:0000313" key="2">
    <source>
        <dbReference type="EMBL" id="KAK2703299.1"/>
    </source>
</evidence>
<organism evidence="2 3">
    <name type="scientific">Artemia franciscana</name>
    <name type="common">Brine shrimp</name>
    <name type="synonym">Artemia sanfranciscana</name>
    <dbReference type="NCBI Taxonomy" id="6661"/>
    <lineage>
        <taxon>Eukaryota</taxon>
        <taxon>Metazoa</taxon>
        <taxon>Ecdysozoa</taxon>
        <taxon>Arthropoda</taxon>
        <taxon>Crustacea</taxon>
        <taxon>Branchiopoda</taxon>
        <taxon>Anostraca</taxon>
        <taxon>Artemiidae</taxon>
        <taxon>Artemia</taxon>
    </lineage>
</organism>
<keyword evidence="3" id="KW-1185">Reference proteome</keyword>